<reference evidence="1" key="1">
    <citation type="journal article" date="2015" name="Nature">
        <title>Complex archaea that bridge the gap between prokaryotes and eukaryotes.</title>
        <authorList>
            <person name="Spang A."/>
            <person name="Saw J.H."/>
            <person name="Jorgensen S.L."/>
            <person name="Zaremba-Niedzwiedzka K."/>
            <person name="Martijn J."/>
            <person name="Lind A.E."/>
            <person name="van Eijk R."/>
            <person name="Schleper C."/>
            <person name="Guy L."/>
            <person name="Ettema T.J."/>
        </authorList>
    </citation>
    <scope>NUCLEOTIDE SEQUENCE</scope>
</reference>
<gene>
    <name evidence="1" type="ORF">LCGC14_1461160</name>
</gene>
<sequence length="44" mass="5078">MAESTGANRIRDLPLRKLPDWIVEELRAVQRAHDALPEWLKGQP</sequence>
<proteinExistence type="predicted"/>
<accession>A0A0F9JF22</accession>
<protein>
    <submittedName>
        <fullName evidence="1">Uncharacterized protein</fullName>
    </submittedName>
</protein>
<dbReference type="AlphaFoldDB" id="A0A0F9JF22"/>
<name>A0A0F9JF22_9ZZZZ</name>
<comment type="caution">
    <text evidence="1">The sequence shown here is derived from an EMBL/GenBank/DDBJ whole genome shotgun (WGS) entry which is preliminary data.</text>
</comment>
<evidence type="ECO:0000313" key="1">
    <source>
        <dbReference type="EMBL" id="KKM68409.1"/>
    </source>
</evidence>
<organism evidence="1">
    <name type="scientific">marine sediment metagenome</name>
    <dbReference type="NCBI Taxonomy" id="412755"/>
    <lineage>
        <taxon>unclassified sequences</taxon>
        <taxon>metagenomes</taxon>
        <taxon>ecological metagenomes</taxon>
    </lineage>
</organism>
<dbReference type="EMBL" id="LAZR01010172">
    <property type="protein sequence ID" value="KKM68409.1"/>
    <property type="molecule type" value="Genomic_DNA"/>
</dbReference>